<comment type="caution">
    <text evidence="1">The sequence shown here is derived from an EMBL/GenBank/DDBJ whole genome shotgun (WGS) entry which is preliminary data.</text>
</comment>
<organism evidence="1 2">
    <name type="scientific">Salix dunnii</name>
    <dbReference type="NCBI Taxonomy" id="1413687"/>
    <lineage>
        <taxon>Eukaryota</taxon>
        <taxon>Viridiplantae</taxon>
        <taxon>Streptophyta</taxon>
        <taxon>Embryophyta</taxon>
        <taxon>Tracheophyta</taxon>
        <taxon>Spermatophyta</taxon>
        <taxon>Magnoliopsida</taxon>
        <taxon>eudicotyledons</taxon>
        <taxon>Gunneridae</taxon>
        <taxon>Pentapetalae</taxon>
        <taxon>rosids</taxon>
        <taxon>fabids</taxon>
        <taxon>Malpighiales</taxon>
        <taxon>Salicaceae</taxon>
        <taxon>Saliceae</taxon>
        <taxon>Salix</taxon>
    </lineage>
</organism>
<dbReference type="AlphaFoldDB" id="A0A835JZ03"/>
<evidence type="ECO:0000313" key="1">
    <source>
        <dbReference type="EMBL" id="KAF9676525.1"/>
    </source>
</evidence>
<evidence type="ECO:0000313" key="2">
    <source>
        <dbReference type="Proteomes" id="UP000657918"/>
    </source>
</evidence>
<gene>
    <name evidence="1" type="ORF">SADUNF_Sadunf08G0011000</name>
</gene>
<keyword evidence="2" id="KW-1185">Reference proteome</keyword>
<dbReference type="EMBL" id="JADGMS010000008">
    <property type="protein sequence ID" value="KAF9676525.1"/>
    <property type="molecule type" value="Genomic_DNA"/>
</dbReference>
<protein>
    <submittedName>
        <fullName evidence="1">Uncharacterized protein</fullName>
    </submittedName>
</protein>
<proteinExistence type="predicted"/>
<reference evidence="1 2" key="1">
    <citation type="submission" date="2020-10" db="EMBL/GenBank/DDBJ databases">
        <title>Plant Genome Project.</title>
        <authorList>
            <person name="Zhang R.-G."/>
        </authorList>
    </citation>
    <scope>NUCLEOTIDE SEQUENCE [LARGE SCALE GENOMIC DNA]</scope>
    <source>
        <strain evidence="1">FAFU-HL-1</strain>
        <tissue evidence="1">Leaf</tissue>
    </source>
</reference>
<accession>A0A835JZ03</accession>
<dbReference type="Proteomes" id="UP000657918">
    <property type="component" value="Chromosome 8"/>
</dbReference>
<name>A0A835JZ03_9ROSI</name>
<sequence>MVRCFFFFYFGRARGCSRGGFQFAMRFMVHEHLENQVDASKKQWVVAIVWFPLEINDEKGNEKINPKILQVIKSLREGLHVVC</sequence>